<dbReference type="Gene3D" id="2.150.10.10">
    <property type="entry name" value="Serralysin-like metalloprotease, C-terminal"/>
    <property type="match status" value="2"/>
</dbReference>
<accession>A0A2K9P4H3</accession>
<dbReference type="Proteomes" id="UP000235589">
    <property type="component" value="Chromosome"/>
</dbReference>
<protein>
    <submittedName>
        <fullName evidence="1">Uncharacterized protein</fullName>
    </submittedName>
</protein>
<keyword evidence="2" id="KW-1185">Reference proteome</keyword>
<evidence type="ECO:0000313" key="2">
    <source>
        <dbReference type="Proteomes" id="UP000235589"/>
    </source>
</evidence>
<name>A0A2K9P4H3_9FIRM</name>
<reference evidence="1 2" key="1">
    <citation type="submission" date="2017-04" db="EMBL/GenBank/DDBJ databases">
        <title>Monoglobus pectinilyticus 14 draft genome.</title>
        <authorList>
            <person name="Kim C."/>
            <person name="Rosendale D.I."/>
            <person name="Kelly W.J."/>
            <person name="Tannock G.W."/>
            <person name="Patchett M.L."/>
            <person name="Jordens J.Z."/>
        </authorList>
    </citation>
    <scope>NUCLEOTIDE SEQUENCE [LARGE SCALE GENOMIC DNA]</scope>
    <source>
        <strain evidence="1 2">14</strain>
    </source>
</reference>
<gene>
    <name evidence="1" type="ORF">B9O19_02020</name>
</gene>
<dbReference type="SUPFAM" id="SSF101967">
    <property type="entry name" value="Adhesin YadA, collagen-binding domain"/>
    <property type="match status" value="1"/>
</dbReference>
<dbReference type="RefSeq" id="WP_102366298.1">
    <property type="nucleotide sequence ID" value="NZ_CP020991.1"/>
</dbReference>
<dbReference type="EMBL" id="CP020991">
    <property type="protein sequence ID" value="AUO20163.1"/>
    <property type="molecule type" value="Genomic_DNA"/>
</dbReference>
<sequence>MALWYDSKNNEYASDGKKGWIKSYCDKALSEFNNLMSAHFKGQSNRHMACDLDFDSNMTVEDKLKIIEDESNAADNRLKTELESKINKKADSITNGGFVAGGGVVSEEEGAVVIGNKAESSNGISIGGGALSKGGIAIGRDAKVSSSNGVQLGAGENIKEKTLKVYDYQITDIDSETGQSYIKDIGRLADINLNIVNVADAINTLIDTDEDTVNLITNEVSARIEADKNIKKEIPVKTIENITSETTDNSSYVTPLMVKNAVNNLIESSEEIKNITDGLAQKADKVTNGGFIAGGAQAGGAQNISIGDGIASTGERGVVIGAGAEGAGRCVAVGSASTAAAANAVAIGYGAECLADNAVQIGDGSNSDKETLKFRDYKIVECESNSNAHYLKDIGRIINLETKDKNSIVGAVNEIYKNLEFSLIVPNAISQSVIMTKDSDGKYKFSFTFNNAYITSNRLFDNDFKSQINNTFEINMLDAPEFNKPYYLYLEWDLILDEFTMFSTADNFGTNLNTECLQFYIGTFTIVDDKTVDYYDEQEKISVNLIPMIGNYLSRLDYKCYELQRDTAKKNTAVLLQKLDKTEEFNIWQNGNWIVGYNIPPIKITDETYGSFTLPSQMLEAAGVKEEAGEEKKYCYASYVLDTDNLSGEISGSDMTVTCGLKEAKGKPNSYIEIEDETKLATINIYLGTIILNAEDYMTPDGTSSTIYSGSETTNTEMTIDLFRIFTESTDVSGELVEITADEVSALF</sequence>
<evidence type="ECO:0000313" key="1">
    <source>
        <dbReference type="EMBL" id="AUO20163.1"/>
    </source>
</evidence>
<organism evidence="1 2">
    <name type="scientific">Monoglobus pectinilyticus</name>
    <dbReference type="NCBI Taxonomy" id="1981510"/>
    <lineage>
        <taxon>Bacteria</taxon>
        <taxon>Bacillati</taxon>
        <taxon>Bacillota</taxon>
        <taxon>Clostridia</taxon>
        <taxon>Monoglobales</taxon>
        <taxon>Monoglobaceae</taxon>
        <taxon>Monoglobus</taxon>
    </lineage>
</organism>
<dbReference type="InterPro" id="IPR011049">
    <property type="entry name" value="Serralysin-like_metalloprot_C"/>
</dbReference>
<dbReference type="KEGG" id="mpec:B9O19_02020"/>
<dbReference type="GeneID" id="98063395"/>
<dbReference type="AlphaFoldDB" id="A0A2K9P4H3"/>
<proteinExistence type="predicted"/>